<evidence type="ECO:0000256" key="3">
    <source>
        <dbReference type="ARBA" id="ARBA00022692"/>
    </source>
</evidence>
<organism evidence="8 9">
    <name type="scientific">Dokdonia ponticola</name>
    <dbReference type="NCBI Taxonomy" id="2041041"/>
    <lineage>
        <taxon>Bacteria</taxon>
        <taxon>Pseudomonadati</taxon>
        <taxon>Bacteroidota</taxon>
        <taxon>Flavobacteriia</taxon>
        <taxon>Flavobacteriales</taxon>
        <taxon>Flavobacteriaceae</taxon>
        <taxon>Dokdonia</taxon>
    </lineage>
</organism>
<evidence type="ECO:0000256" key="5">
    <source>
        <dbReference type="ARBA" id="ARBA00023136"/>
    </source>
</evidence>
<comment type="subcellular location">
    <subcellularLocation>
        <location evidence="1">Cell membrane</location>
        <topology evidence="1">Multi-pass membrane protein</topology>
    </subcellularLocation>
</comment>
<dbReference type="EMBL" id="JBHSFV010000002">
    <property type="protein sequence ID" value="MFC4633079.1"/>
    <property type="molecule type" value="Genomic_DNA"/>
</dbReference>
<name>A0ABV9HUV7_9FLAO</name>
<dbReference type="InterPro" id="IPR051791">
    <property type="entry name" value="Pra-immunoreactive"/>
</dbReference>
<evidence type="ECO:0000256" key="4">
    <source>
        <dbReference type="ARBA" id="ARBA00022989"/>
    </source>
</evidence>
<keyword evidence="4 6" id="KW-1133">Transmembrane helix</keyword>
<evidence type="ECO:0000313" key="9">
    <source>
        <dbReference type="Proteomes" id="UP001596043"/>
    </source>
</evidence>
<reference evidence="9" key="1">
    <citation type="journal article" date="2019" name="Int. J. Syst. Evol. Microbiol.">
        <title>The Global Catalogue of Microorganisms (GCM) 10K type strain sequencing project: providing services to taxonomists for standard genome sequencing and annotation.</title>
        <authorList>
            <consortium name="The Broad Institute Genomics Platform"/>
            <consortium name="The Broad Institute Genome Sequencing Center for Infectious Disease"/>
            <person name="Wu L."/>
            <person name="Ma J."/>
        </authorList>
    </citation>
    <scope>NUCLEOTIDE SEQUENCE [LARGE SCALE GENOMIC DNA]</scope>
    <source>
        <strain evidence="9">YJ-61-S</strain>
    </source>
</reference>
<sequence length="198" mass="22564">MTREEQLEFCNICKHQKFDYTEGIICRYTNEKATFQNECELFEVDHILTKATQKNNKDQVLTHQTVSAGTRFANYILDLLFLLAFNFLFGIVLGVIIALISPDSLSIFEQENLLIEYGLGFLCGMIYFTTLETLTGRTVAKFITQTKVVAENGEKANFDAILLRSLCRYIPFEAFSFLGDGARGWHDTLSKTRVISVK</sequence>
<keyword evidence="9" id="KW-1185">Reference proteome</keyword>
<protein>
    <submittedName>
        <fullName evidence="8">RDD family protein</fullName>
    </submittedName>
</protein>
<dbReference type="RefSeq" id="WP_379977264.1">
    <property type="nucleotide sequence ID" value="NZ_JBHSFV010000002.1"/>
</dbReference>
<keyword evidence="5 6" id="KW-0472">Membrane</keyword>
<feature type="transmembrane region" description="Helical" evidence="6">
    <location>
        <begin position="113"/>
        <end position="131"/>
    </location>
</feature>
<accession>A0ABV9HUV7</accession>
<dbReference type="InterPro" id="IPR010432">
    <property type="entry name" value="RDD"/>
</dbReference>
<gene>
    <name evidence="8" type="ORF">ACFO3O_04130</name>
</gene>
<proteinExistence type="predicted"/>
<dbReference type="PANTHER" id="PTHR36115:SF4">
    <property type="entry name" value="MEMBRANE PROTEIN"/>
    <property type="match status" value="1"/>
</dbReference>
<comment type="caution">
    <text evidence="8">The sequence shown here is derived from an EMBL/GenBank/DDBJ whole genome shotgun (WGS) entry which is preliminary data.</text>
</comment>
<feature type="transmembrane region" description="Helical" evidence="6">
    <location>
        <begin position="79"/>
        <end position="101"/>
    </location>
</feature>
<evidence type="ECO:0000313" key="8">
    <source>
        <dbReference type="EMBL" id="MFC4633079.1"/>
    </source>
</evidence>
<feature type="domain" description="RDD" evidence="7">
    <location>
        <begin position="66"/>
        <end position="178"/>
    </location>
</feature>
<dbReference type="PANTHER" id="PTHR36115">
    <property type="entry name" value="PROLINE-RICH ANTIGEN HOMOLOG-RELATED"/>
    <property type="match status" value="1"/>
</dbReference>
<dbReference type="Pfam" id="PF06271">
    <property type="entry name" value="RDD"/>
    <property type="match status" value="1"/>
</dbReference>
<evidence type="ECO:0000256" key="1">
    <source>
        <dbReference type="ARBA" id="ARBA00004651"/>
    </source>
</evidence>
<dbReference type="Proteomes" id="UP001596043">
    <property type="component" value="Unassembled WGS sequence"/>
</dbReference>
<evidence type="ECO:0000256" key="6">
    <source>
        <dbReference type="SAM" id="Phobius"/>
    </source>
</evidence>
<keyword evidence="3 6" id="KW-0812">Transmembrane</keyword>
<evidence type="ECO:0000259" key="7">
    <source>
        <dbReference type="Pfam" id="PF06271"/>
    </source>
</evidence>
<keyword evidence="2" id="KW-1003">Cell membrane</keyword>
<evidence type="ECO:0000256" key="2">
    <source>
        <dbReference type="ARBA" id="ARBA00022475"/>
    </source>
</evidence>